<feature type="chain" id="PRO_5025588276" description="Ubiquitin-like protease family profile domain-containing protein" evidence="1">
    <location>
        <begin position="17"/>
        <end position="171"/>
    </location>
</feature>
<gene>
    <name evidence="2" type="ORF">BT96DRAFT_176759</name>
</gene>
<proteinExistence type="predicted"/>
<dbReference type="EMBL" id="ML769398">
    <property type="protein sequence ID" value="KAE9407117.1"/>
    <property type="molecule type" value="Genomic_DNA"/>
</dbReference>
<evidence type="ECO:0000256" key="1">
    <source>
        <dbReference type="SAM" id="SignalP"/>
    </source>
</evidence>
<keyword evidence="3" id="KW-1185">Reference proteome</keyword>
<name>A0A6A4IDA2_9AGAR</name>
<keyword evidence="1" id="KW-0732">Signal</keyword>
<dbReference type="AlphaFoldDB" id="A0A6A4IDA2"/>
<dbReference type="Proteomes" id="UP000799118">
    <property type="component" value="Unassembled WGS sequence"/>
</dbReference>
<accession>A0A6A4IDA2</accession>
<organism evidence="2 3">
    <name type="scientific">Gymnopus androsaceus JB14</name>
    <dbReference type="NCBI Taxonomy" id="1447944"/>
    <lineage>
        <taxon>Eukaryota</taxon>
        <taxon>Fungi</taxon>
        <taxon>Dikarya</taxon>
        <taxon>Basidiomycota</taxon>
        <taxon>Agaricomycotina</taxon>
        <taxon>Agaricomycetes</taxon>
        <taxon>Agaricomycetidae</taxon>
        <taxon>Agaricales</taxon>
        <taxon>Marasmiineae</taxon>
        <taxon>Omphalotaceae</taxon>
        <taxon>Gymnopus</taxon>
    </lineage>
</organism>
<evidence type="ECO:0000313" key="2">
    <source>
        <dbReference type="EMBL" id="KAE9407117.1"/>
    </source>
</evidence>
<evidence type="ECO:0008006" key="4">
    <source>
        <dbReference type="Google" id="ProtNLM"/>
    </source>
</evidence>
<sequence>MKAKSVVCVSFLSVAGITWDLQTKSIGPLVKTFRDSHWCLILYVFEKSLEKLSTRYPVSYNIVSSFMQEDIQYMKSLNSAQAASDDITMVDAYEAPNHFLLTSPSSQPLNINRGRDHPEEVLIRRLSDVHFPAKQTSEHDLTSTRACFSSLVTPPSSQFGIDACDSHTRYF</sequence>
<feature type="signal peptide" evidence="1">
    <location>
        <begin position="1"/>
        <end position="16"/>
    </location>
</feature>
<protein>
    <recommendedName>
        <fullName evidence="4">Ubiquitin-like protease family profile domain-containing protein</fullName>
    </recommendedName>
</protein>
<evidence type="ECO:0000313" key="3">
    <source>
        <dbReference type="Proteomes" id="UP000799118"/>
    </source>
</evidence>
<reference evidence="2" key="1">
    <citation type="journal article" date="2019" name="Environ. Microbiol.">
        <title>Fungal ecological strategies reflected in gene transcription - a case study of two litter decomposers.</title>
        <authorList>
            <person name="Barbi F."/>
            <person name="Kohler A."/>
            <person name="Barry K."/>
            <person name="Baskaran P."/>
            <person name="Daum C."/>
            <person name="Fauchery L."/>
            <person name="Ihrmark K."/>
            <person name="Kuo A."/>
            <person name="LaButti K."/>
            <person name="Lipzen A."/>
            <person name="Morin E."/>
            <person name="Grigoriev I.V."/>
            <person name="Henrissat B."/>
            <person name="Lindahl B."/>
            <person name="Martin F."/>
        </authorList>
    </citation>
    <scope>NUCLEOTIDE SEQUENCE</scope>
    <source>
        <strain evidence="2">JB14</strain>
    </source>
</reference>